<gene>
    <name evidence="2" type="ORF">PMAYCL1PPCAC_30940</name>
</gene>
<evidence type="ECO:0000313" key="2">
    <source>
        <dbReference type="EMBL" id="GMR60745.1"/>
    </source>
</evidence>
<keyword evidence="3" id="KW-1185">Reference proteome</keyword>
<evidence type="ECO:0000256" key="1">
    <source>
        <dbReference type="SAM" id="MobiDB-lite"/>
    </source>
</evidence>
<feature type="compositionally biased region" description="Polar residues" evidence="1">
    <location>
        <begin position="143"/>
        <end position="158"/>
    </location>
</feature>
<dbReference type="EMBL" id="BTRK01000006">
    <property type="protein sequence ID" value="GMR60745.1"/>
    <property type="molecule type" value="Genomic_DNA"/>
</dbReference>
<evidence type="ECO:0000313" key="3">
    <source>
        <dbReference type="Proteomes" id="UP001328107"/>
    </source>
</evidence>
<dbReference type="AlphaFoldDB" id="A0AAN5DER6"/>
<feature type="non-terminal residue" evidence="2">
    <location>
        <position position="158"/>
    </location>
</feature>
<organism evidence="2 3">
    <name type="scientific">Pristionchus mayeri</name>
    <dbReference type="NCBI Taxonomy" id="1317129"/>
    <lineage>
        <taxon>Eukaryota</taxon>
        <taxon>Metazoa</taxon>
        <taxon>Ecdysozoa</taxon>
        <taxon>Nematoda</taxon>
        <taxon>Chromadorea</taxon>
        <taxon>Rhabditida</taxon>
        <taxon>Rhabditina</taxon>
        <taxon>Diplogasteromorpha</taxon>
        <taxon>Diplogasteroidea</taxon>
        <taxon>Neodiplogasteridae</taxon>
        <taxon>Pristionchus</taxon>
    </lineage>
</organism>
<comment type="caution">
    <text evidence="2">The sequence shown here is derived from an EMBL/GenBank/DDBJ whole genome shotgun (WGS) entry which is preliminary data.</text>
</comment>
<reference evidence="3" key="1">
    <citation type="submission" date="2022-10" db="EMBL/GenBank/DDBJ databases">
        <title>Genome assembly of Pristionchus species.</title>
        <authorList>
            <person name="Yoshida K."/>
            <person name="Sommer R.J."/>
        </authorList>
    </citation>
    <scope>NUCLEOTIDE SEQUENCE [LARGE SCALE GENOMIC DNA]</scope>
    <source>
        <strain evidence="3">RS5460</strain>
    </source>
</reference>
<feature type="region of interest" description="Disordered" evidence="1">
    <location>
        <begin position="138"/>
        <end position="158"/>
    </location>
</feature>
<accession>A0AAN5DER6</accession>
<dbReference type="Proteomes" id="UP001328107">
    <property type="component" value="Unassembled WGS sequence"/>
</dbReference>
<sequence length="158" mass="18251">RQMWDLDPEEEKRLANRSIWIRGLGLSAKAEYVLPLLERTGDKIQRLRIYKLGTKDRWGEFIVYATYRTEEAADLNRTRLCSMNLGLPKLKAKKAGPEGAYRPLTEEVKKRLASKNMTKADRMKLIKKKEHMIKLHKIRQKNQEISEANGSPSSQAGN</sequence>
<name>A0AAN5DER6_9BILA</name>
<proteinExistence type="predicted"/>
<feature type="non-terminal residue" evidence="2">
    <location>
        <position position="1"/>
    </location>
</feature>
<protein>
    <submittedName>
        <fullName evidence="2">Uncharacterized protein</fullName>
    </submittedName>
</protein>